<gene>
    <name evidence="2" type="ORF">BC938DRAFT_477526</name>
</gene>
<evidence type="ECO:0000313" key="3">
    <source>
        <dbReference type="Proteomes" id="UP000274822"/>
    </source>
</evidence>
<dbReference type="EMBL" id="RBNJ01028049">
    <property type="protein sequence ID" value="RUS14121.1"/>
    <property type="molecule type" value="Genomic_DNA"/>
</dbReference>
<evidence type="ECO:0000259" key="1">
    <source>
        <dbReference type="PROSITE" id="PS50097"/>
    </source>
</evidence>
<reference evidence="2 3" key="1">
    <citation type="journal article" date="2018" name="New Phytol.">
        <title>Phylogenomics of Endogonaceae and evolution of mycorrhizas within Mucoromycota.</title>
        <authorList>
            <person name="Chang Y."/>
            <person name="Desiro A."/>
            <person name="Na H."/>
            <person name="Sandor L."/>
            <person name="Lipzen A."/>
            <person name="Clum A."/>
            <person name="Barry K."/>
            <person name="Grigoriev I.V."/>
            <person name="Martin F.M."/>
            <person name="Stajich J.E."/>
            <person name="Smith M.E."/>
            <person name="Bonito G."/>
            <person name="Spatafora J.W."/>
        </authorList>
    </citation>
    <scope>NUCLEOTIDE SEQUENCE [LARGE SCALE GENOMIC DNA]</scope>
    <source>
        <strain evidence="2 3">AD002</strain>
    </source>
</reference>
<keyword evidence="3" id="KW-1185">Reference proteome</keyword>
<dbReference type="Proteomes" id="UP000274822">
    <property type="component" value="Unassembled WGS sequence"/>
</dbReference>
<dbReference type="Pfam" id="PF00651">
    <property type="entry name" value="BTB"/>
    <property type="match status" value="1"/>
</dbReference>
<dbReference type="Gene3D" id="3.30.710.10">
    <property type="entry name" value="Potassium Channel Kv1.1, Chain A"/>
    <property type="match status" value="1"/>
</dbReference>
<dbReference type="InterPro" id="IPR011333">
    <property type="entry name" value="SKP1/BTB/POZ_sf"/>
</dbReference>
<proteinExistence type="predicted"/>
<dbReference type="AlphaFoldDB" id="A0A433P9A3"/>
<dbReference type="InterPro" id="IPR051481">
    <property type="entry name" value="BTB-POZ/Galectin-3-binding"/>
</dbReference>
<name>A0A433P9A3_9FUNG</name>
<dbReference type="PANTHER" id="PTHR24410">
    <property type="entry name" value="HL07962P-RELATED"/>
    <property type="match status" value="1"/>
</dbReference>
<dbReference type="SMART" id="SM00225">
    <property type="entry name" value="BTB"/>
    <property type="match status" value="1"/>
</dbReference>
<dbReference type="PROSITE" id="PS50097">
    <property type="entry name" value="BTB"/>
    <property type="match status" value="1"/>
</dbReference>
<organism evidence="2 3">
    <name type="scientific">Jimgerdemannia flammicorona</name>
    <dbReference type="NCBI Taxonomy" id="994334"/>
    <lineage>
        <taxon>Eukaryota</taxon>
        <taxon>Fungi</taxon>
        <taxon>Fungi incertae sedis</taxon>
        <taxon>Mucoromycota</taxon>
        <taxon>Mucoromycotina</taxon>
        <taxon>Endogonomycetes</taxon>
        <taxon>Endogonales</taxon>
        <taxon>Endogonaceae</taxon>
        <taxon>Jimgerdemannia</taxon>
    </lineage>
</organism>
<evidence type="ECO:0000313" key="2">
    <source>
        <dbReference type="EMBL" id="RUS14121.1"/>
    </source>
</evidence>
<dbReference type="SUPFAM" id="SSF54695">
    <property type="entry name" value="POZ domain"/>
    <property type="match status" value="1"/>
</dbReference>
<feature type="domain" description="BTB" evidence="1">
    <location>
        <begin position="42"/>
        <end position="130"/>
    </location>
</feature>
<accession>A0A433P9A3</accession>
<sequence>MTKLVIPQPKRHPYPPVVLHNNLHQSDYMACEPSKSHYYPDGDVAIIVPPTIFKVHSLILSIGSNFFKTRMSGEWSDVTERAIEVLDTLAADVRLDVQRCRHRIFIDDEKPQDVGLLLSFLYPNYRDFSWDKIAALWRLADKYLAEALTDAVRTHVQKMCHQDPLTSLILAEQYDIAAVYEPMSAHIVENLHKYESDALFSQLSVETRCKLYQHRLKIIENLANIELVYISCQSCADLCNDQLKVVLHDKAKDSILQTIKTIQAVPNFPYEHTKCSVKVYNVINHYLRRKFGSTEPTIEVLERHPSFRISLSSSEPLI</sequence>
<protein>
    <recommendedName>
        <fullName evidence="1">BTB domain-containing protein</fullName>
    </recommendedName>
</protein>
<dbReference type="CDD" id="cd18186">
    <property type="entry name" value="BTB_POZ_ZBTB_KLHL-like"/>
    <property type="match status" value="1"/>
</dbReference>
<dbReference type="PANTHER" id="PTHR24410:SF23">
    <property type="entry name" value="BTB DOMAIN-CONTAINING PROTEIN-RELATED"/>
    <property type="match status" value="1"/>
</dbReference>
<dbReference type="InterPro" id="IPR000210">
    <property type="entry name" value="BTB/POZ_dom"/>
</dbReference>
<comment type="caution">
    <text evidence="2">The sequence shown here is derived from an EMBL/GenBank/DDBJ whole genome shotgun (WGS) entry which is preliminary data.</text>
</comment>